<organism evidence="6 7">
    <name type="scientific">Leucobacter luti</name>
    <dbReference type="NCBI Taxonomy" id="340320"/>
    <lineage>
        <taxon>Bacteria</taxon>
        <taxon>Bacillati</taxon>
        <taxon>Actinomycetota</taxon>
        <taxon>Actinomycetes</taxon>
        <taxon>Micrococcales</taxon>
        <taxon>Microbacteriaceae</taxon>
        <taxon>Leucobacter</taxon>
    </lineage>
</organism>
<dbReference type="Proteomes" id="UP000291832">
    <property type="component" value="Unassembled WGS sequence"/>
</dbReference>
<evidence type="ECO:0000313" key="7">
    <source>
        <dbReference type="Proteomes" id="UP000291832"/>
    </source>
</evidence>
<evidence type="ECO:0000313" key="6">
    <source>
        <dbReference type="EMBL" id="RZT59461.1"/>
    </source>
</evidence>
<keyword evidence="4" id="KW-0574">Periplasm</keyword>
<protein>
    <submittedName>
        <fullName evidence="6">Putative spermidine/putrescine transport system substrate-binding protein</fullName>
    </submittedName>
</protein>
<feature type="chain" id="PRO_5039125674" evidence="5">
    <location>
        <begin position="22"/>
        <end position="367"/>
    </location>
</feature>
<dbReference type="OrthoDB" id="9815444at2"/>
<dbReference type="EMBL" id="SHKI01000009">
    <property type="protein sequence ID" value="RZT59461.1"/>
    <property type="molecule type" value="Genomic_DNA"/>
</dbReference>
<keyword evidence="3 5" id="KW-0732">Signal</keyword>
<feature type="signal peptide" evidence="5">
    <location>
        <begin position="1"/>
        <end position="21"/>
    </location>
</feature>
<reference evidence="6 7" key="1">
    <citation type="journal article" date="2015" name="Stand. Genomic Sci.">
        <title>Genomic Encyclopedia of Bacterial and Archaeal Type Strains, Phase III: the genomes of soil and plant-associated and newly described type strains.</title>
        <authorList>
            <person name="Whitman W.B."/>
            <person name="Woyke T."/>
            <person name="Klenk H.P."/>
            <person name="Zhou Y."/>
            <person name="Lilburn T.G."/>
            <person name="Beck B.J."/>
            <person name="De Vos P."/>
            <person name="Vandamme P."/>
            <person name="Eisen J.A."/>
            <person name="Garrity G."/>
            <person name="Hugenholtz P."/>
            <person name="Kyrpides N.C."/>
        </authorList>
    </citation>
    <scope>NUCLEOTIDE SEQUENCE [LARGE SCALE GENOMIC DNA]</scope>
    <source>
        <strain evidence="6 7">RF6</strain>
    </source>
</reference>
<keyword evidence="2" id="KW-0813">Transport</keyword>
<proteinExistence type="predicted"/>
<dbReference type="Pfam" id="PF13416">
    <property type="entry name" value="SBP_bac_8"/>
    <property type="match status" value="1"/>
</dbReference>
<name>A0A4Q7TG66_9MICO</name>
<dbReference type="PROSITE" id="PS51257">
    <property type="entry name" value="PROKAR_LIPOPROTEIN"/>
    <property type="match status" value="1"/>
</dbReference>
<keyword evidence="7" id="KW-1185">Reference proteome</keyword>
<comment type="caution">
    <text evidence="6">The sequence shown here is derived from an EMBL/GenBank/DDBJ whole genome shotgun (WGS) entry which is preliminary data.</text>
</comment>
<dbReference type="GO" id="GO:0015888">
    <property type="term" value="P:thiamine transport"/>
    <property type="evidence" value="ECO:0007669"/>
    <property type="project" value="TreeGrafter"/>
</dbReference>
<evidence type="ECO:0000256" key="5">
    <source>
        <dbReference type="SAM" id="SignalP"/>
    </source>
</evidence>
<evidence type="ECO:0000256" key="2">
    <source>
        <dbReference type="ARBA" id="ARBA00022448"/>
    </source>
</evidence>
<dbReference type="PANTHER" id="PTHR30006:SF3">
    <property type="entry name" value="THIAMINE-BINDING PERIPLASMIC PROTEIN"/>
    <property type="match status" value="1"/>
</dbReference>
<evidence type="ECO:0000256" key="1">
    <source>
        <dbReference type="ARBA" id="ARBA00004418"/>
    </source>
</evidence>
<accession>A0A4Q7TG66</accession>
<dbReference type="GO" id="GO:0030976">
    <property type="term" value="F:thiamine pyrophosphate binding"/>
    <property type="evidence" value="ECO:0007669"/>
    <property type="project" value="TreeGrafter"/>
</dbReference>
<dbReference type="Gene3D" id="3.40.190.10">
    <property type="entry name" value="Periplasmic binding protein-like II"/>
    <property type="match status" value="2"/>
</dbReference>
<sequence length="367" mass="38891">MKRIAQGAAIASLAIVLSACSGGGTGAEAPTDRDFGTPEAGVVTPGILEGVTLAVADSGGISQEGRTEAVWEPFMEESGAEVVQDSFEAAKLKAMVESGNVTWDIANTTVLDAGQYCGELYEKLDYSMIDISKVPEGTITNDCMVPTISYGFIVAYNTDVFGDNAPNSAADFFDTEKFPGKRAIGLSTYVEPQVLEFALLADGKGASERSVADIDTAISKYKSLGDDLITWTTGAESQQQLESGEVAMSLVWSSRGFGATDAGAPVAPMWGEWILGVDALTVPKGANDPEAAFAGLNFFLGEQQQTKAAELTSFAPVNVDSRPELSPTAETWFINDHLDTGTTIDMQFWTDNYADLESAWTKWASGS</sequence>
<dbReference type="SUPFAM" id="SSF53850">
    <property type="entry name" value="Periplasmic binding protein-like II"/>
    <property type="match status" value="1"/>
</dbReference>
<dbReference type="GO" id="GO:0030288">
    <property type="term" value="C:outer membrane-bounded periplasmic space"/>
    <property type="evidence" value="ECO:0007669"/>
    <property type="project" value="TreeGrafter"/>
</dbReference>
<dbReference type="AlphaFoldDB" id="A0A4Q7TG66"/>
<dbReference type="InterPro" id="IPR006059">
    <property type="entry name" value="SBP"/>
</dbReference>
<evidence type="ECO:0000256" key="4">
    <source>
        <dbReference type="ARBA" id="ARBA00022764"/>
    </source>
</evidence>
<evidence type="ECO:0000256" key="3">
    <source>
        <dbReference type="ARBA" id="ARBA00022729"/>
    </source>
</evidence>
<dbReference type="RefSeq" id="WP_130455799.1">
    <property type="nucleotide sequence ID" value="NZ_QYAG01000002.1"/>
</dbReference>
<dbReference type="PANTHER" id="PTHR30006">
    <property type="entry name" value="THIAMINE-BINDING PERIPLASMIC PROTEIN-RELATED"/>
    <property type="match status" value="1"/>
</dbReference>
<gene>
    <name evidence="6" type="ORF">EV139_3133</name>
</gene>
<dbReference type="GO" id="GO:0030975">
    <property type="term" value="F:thiamine binding"/>
    <property type="evidence" value="ECO:0007669"/>
    <property type="project" value="TreeGrafter"/>
</dbReference>
<comment type="subcellular location">
    <subcellularLocation>
        <location evidence="1">Periplasm</location>
    </subcellularLocation>
</comment>